<dbReference type="Proteomes" id="UP000249913">
    <property type="component" value="Unassembled WGS sequence"/>
</dbReference>
<proteinExistence type="predicted"/>
<reference evidence="1 2" key="1">
    <citation type="submission" date="2018-06" db="EMBL/GenBank/DDBJ databases">
        <authorList>
            <consortium name="Pathogen Informatics"/>
            <person name="Doyle S."/>
        </authorList>
    </citation>
    <scope>NUCLEOTIDE SEQUENCE [LARGE SCALE GENOMIC DNA]</scope>
    <source>
        <strain evidence="1 2">NCTC7878</strain>
    </source>
</reference>
<gene>
    <name evidence="1" type="ORF">NCTC7878_03184</name>
</gene>
<evidence type="ECO:0000313" key="2">
    <source>
        <dbReference type="Proteomes" id="UP000249913"/>
    </source>
</evidence>
<accession>A0A2X2K712</accession>
<sequence>MYDHDLDLRNKFKEISKDFDDEAFNVAEYYSKETIDVLEQELQMITHNSFVMGVKIRELADDAVTLKEILKSTLSDTAERIVSNFGFDVNLDDKILDKYKHLNEIWLIVF</sequence>
<dbReference type="EMBL" id="UAUX01000015">
    <property type="protein sequence ID" value="SQA00031.1"/>
    <property type="molecule type" value="Genomic_DNA"/>
</dbReference>
<evidence type="ECO:0000313" key="1">
    <source>
        <dbReference type="EMBL" id="SQA00031.1"/>
    </source>
</evidence>
<organism evidence="1 2">
    <name type="scientific">Staphylococcus aureus</name>
    <dbReference type="NCBI Taxonomy" id="1280"/>
    <lineage>
        <taxon>Bacteria</taxon>
        <taxon>Bacillati</taxon>
        <taxon>Bacillota</taxon>
        <taxon>Bacilli</taxon>
        <taxon>Bacillales</taxon>
        <taxon>Staphylococcaceae</taxon>
        <taxon>Staphylococcus</taxon>
    </lineage>
</organism>
<dbReference type="AlphaFoldDB" id="A0A2X2K712"/>
<protein>
    <submittedName>
        <fullName evidence="1">NTPase</fullName>
    </submittedName>
</protein>
<name>A0A2X2K712_STAAU</name>